<feature type="compositionally biased region" description="Basic and acidic residues" evidence="1">
    <location>
        <begin position="524"/>
        <end position="539"/>
    </location>
</feature>
<feature type="region of interest" description="Disordered" evidence="1">
    <location>
        <begin position="1"/>
        <end position="82"/>
    </location>
</feature>
<feature type="compositionally biased region" description="Basic and acidic residues" evidence="1">
    <location>
        <begin position="502"/>
        <end position="515"/>
    </location>
</feature>
<organism evidence="3 4">
    <name type="scientific">Symbiodinium natans</name>
    <dbReference type="NCBI Taxonomy" id="878477"/>
    <lineage>
        <taxon>Eukaryota</taxon>
        <taxon>Sar</taxon>
        <taxon>Alveolata</taxon>
        <taxon>Dinophyceae</taxon>
        <taxon>Suessiales</taxon>
        <taxon>Symbiodiniaceae</taxon>
        <taxon>Symbiodinium</taxon>
    </lineage>
</organism>
<dbReference type="InterPro" id="IPR029063">
    <property type="entry name" value="SAM-dependent_MTases_sf"/>
</dbReference>
<dbReference type="Gene3D" id="3.40.50.150">
    <property type="entry name" value="Vaccinia Virus protein VP39"/>
    <property type="match status" value="1"/>
</dbReference>
<evidence type="ECO:0000313" key="3">
    <source>
        <dbReference type="EMBL" id="CAE7274295.1"/>
    </source>
</evidence>
<comment type="caution">
    <text evidence="3">The sequence shown here is derived from an EMBL/GenBank/DDBJ whole genome shotgun (WGS) entry which is preliminary data.</text>
</comment>
<dbReference type="InterPro" id="IPR029717">
    <property type="entry name" value="FAM193"/>
</dbReference>
<proteinExistence type="predicted"/>
<feature type="compositionally biased region" description="Basic and acidic residues" evidence="1">
    <location>
        <begin position="972"/>
        <end position="1001"/>
    </location>
</feature>
<gene>
    <name evidence="3" type="primary">gerIA</name>
    <name evidence="3" type="ORF">SNAT2548_LOCUS14556</name>
</gene>
<feature type="compositionally biased region" description="Basic and acidic residues" evidence="1">
    <location>
        <begin position="835"/>
        <end position="872"/>
    </location>
</feature>
<sequence>MFAAPDDDGPEGSLAGDVPVISPPKSEAAHAAISPQKSQGSLCGESPDKALASPSPAAGVDASSVEAPPLPPTPTQLRPSTVPAVDPCTLCAKRPRAQKQKFCCTCRADISAAKRDAERENQLEWFNDLAKKNAEEFQDFMFEYVKKQSSTRRKYSMRLKFDFLQYQEARRTQSKFKLGYKAVFMHKKRAVNHWMERLGLERSEALTKWAEESEAAKYKLMNGPRDSPLQIPVKLDDFLVVEDSVIDEKSMVKDYKKVKHSAEAEQLMEEALEGRAFTDNDIERYGIDAANSDLVNSVFGRKIALRPPTAAEGSASAAEDTAEQEPGPAKKAKTFDAGTERMAITNKLIAAVDKELEALKTCRSDVATFLQDMDVENMCNSPDTPASERDAIRLLDARFKLSEKLVGSYEPGKALASDEVVAKDTAAYAAAFQTEVAEMPDMFAQAYPVSHIVRQVQIEVKNVNSQAERKALEQDFKPVINLLGVMRSSLKSAHDKIKKFAKDKTSKQEREKRAADAAQMKAISTEKRKREAEERKLTKAAEKQGRVGSLWDIDYVKLGVQVMSHEILKEPGDFQKLNFSRPWIARYSLSTLPNTKKVVEDAKIQSCLASFYNGFPGSAASLQGTRRFTQAVKETNDLRDMVLKEFGIAESRPGDGYDALQSMTDTVAVFGYGEEMTACGLDVLQLPSLRVQVQGHRWVFMMPLEAVVSYVKTTKKGERVAYKDVQDFLNALQPSTVAAYLTMFPDGLCHALIHKDTIAYVPPAWVLAEKVVNMKCAFGLRVLWSPAMQLDRNLEAAADWVGDAAEGAASSKGLAALYAQCQARQVEQDKEAAERAQLEELTRQEEEARAREAEIQKKAAEDAKQAEKKAAEDAAQAEMQKKAAEDAEQAQMQKKAAEDAERAEMQQKAAEDAERAQMQKKAAEDAEQAEMQKKAAEDAERAERQQKAAEDAEQAEMQKKAADAQQAKMQKKAAEDAERAERQQKAAEDAEQAEMQKKAAEDAQQAKMQKKAAEDAQQAKMQKKAAEDAQQAKMQKKAAEDAQQAKMQKKAAEDAKQAEMQKKAAEDAQQAKMQKKAAEDAKAEMQKKAAEDAKRAEEDKRQAEVLKKAAEDARKTEIQKKGQKKAEAQQQADDAARAEKAMQQFFEKKKAHEAHKSDPDQEAVNWCLAWAERHLACIQGDMWQTLKGNLEAGVEMITRFSGLDAPSCAAREIERACAARGLRLGARQGVWLRSSGDIAVGAQKCLRHLHAVPSYAKHAPCHIFDNLEASISPEALSAMRSIVQQFAKPEMSLTDQKAFMRRLMEPLLQPGALLSSAPCLLHECELGCPLNDDAGPAAGRKLHVAGSPCVDWSRRGKRQGSVGPTAIPHTIWLAHFIDSGVCLLLHENTPDYPDWQLMDALHFFSSRQWQIEVFNICPTMFGIPAKRKRRYSVVWHAGHVSFSGTFREFVDIFVQQCDLKGDVFFRGGESISQHDSKTKHQSLQKHHDLRLERMKTNPAAAAQDIADLSQRPPFGTLDTLIPCLTTGACVYSLSKGKFLTAQEALEVQGLGEEAPVSRLLADGKLSIGQVRKLAGNTMALSCIGTMMLYILCRTKPVQPVMPVTPATQPESQSSQFPLQSMGQKAQRFLLVMTFMLQCDGEGFKFEGFAHRRLQAAGWEACPTWEECLQSAVGGRWSADCESLLRRFVRLRWASRWRGVLAVAVQRAVCSAVLGRHSPGSPIRWRLLDPDISRPPRCDACPPADGADGLVPLIPSGLSYFSGKVRGYLRYKARAVPNFSFEEVTTSPAVVRDVLLPATGSSAVPQVRMPGGEIIQDTKSIFEAVEAQWPGAPVMPPMEMPRQRLACLIMELLGDEWLLVAAFHWRWAYSGDGSRSQAMPAFMGGARPLPNHRRHNEEQWGAFLRPEGTVEEQRRVARFLFDKMFLTEVGIKKGMRQLGVTKETVAAWEASCKNVLGILDRHLAQHSFVLGGKPSTADYALLGPLYAHLYQDPVPGKMMREEFPLVTDWCERLHDLGGTLSTFVKRQEPEEWLANDEVPAGCIELLQVFLDEMWPVLQSSCDTLREYLRSPWCLLLSTTLPDKSFNAGCADQEGFGPLTHRFSLPFDRNGSRGGKVEGRRFVVPHQIWMLQRVETALGAMDPEALKPLLEQLRGGDQLAEISRVLRNVRMSRKDGRLVPCERSSIAWLRLWPLLPLLWFGRQILPSTWRAALGLQR</sequence>
<accession>A0A812MMX1</accession>
<feature type="compositionally biased region" description="Basic and acidic residues" evidence="1">
    <location>
        <begin position="1050"/>
        <end position="1066"/>
    </location>
</feature>
<dbReference type="SUPFAM" id="SSF47616">
    <property type="entry name" value="GST C-terminal domain-like"/>
    <property type="match status" value="1"/>
</dbReference>
<dbReference type="EMBL" id="CAJNDS010001713">
    <property type="protein sequence ID" value="CAE7274295.1"/>
    <property type="molecule type" value="Genomic_DNA"/>
</dbReference>
<dbReference type="PANTHER" id="PTHR15109:SF4">
    <property type="entry name" value="FAM193 C-TERMINAL DOMAIN-CONTAINING PROTEIN"/>
    <property type="match status" value="1"/>
</dbReference>
<dbReference type="CDD" id="cd06503">
    <property type="entry name" value="ATP-synt_Fo_b"/>
    <property type="match status" value="1"/>
</dbReference>
<reference evidence="3" key="1">
    <citation type="submission" date="2021-02" db="EMBL/GenBank/DDBJ databases">
        <authorList>
            <person name="Dougan E. K."/>
            <person name="Rhodes N."/>
            <person name="Thang M."/>
            <person name="Chan C."/>
        </authorList>
    </citation>
    <scope>NUCLEOTIDE SEQUENCE</scope>
</reference>
<name>A0A812MMX1_9DINO</name>
<dbReference type="InterPro" id="IPR036282">
    <property type="entry name" value="Glutathione-S-Trfase_C_sf"/>
</dbReference>
<keyword evidence="4" id="KW-1185">Reference proteome</keyword>
<feature type="region of interest" description="Disordered" evidence="1">
    <location>
        <begin position="309"/>
        <end position="333"/>
    </location>
</feature>
<dbReference type="PANTHER" id="PTHR15109">
    <property type="entry name" value="AGAP004327-PA"/>
    <property type="match status" value="1"/>
</dbReference>
<dbReference type="Gene3D" id="1.20.1050.10">
    <property type="match status" value="1"/>
</dbReference>
<feature type="compositionally biased region" description="Acidic residues" evidence="1">
    <location>
        <begin position="1"/>
        <end position="10"/>
    </location>
</feature>
<dbReference type="InterPro" id="IPR010987">
    <property type="entry name" value="Glutathione-S-Trfase_C-like"/>
</dbReference>
<feature type="region of interest" description="Disordered" evidence="1">
    <location>
        <begin position="835"/>
        <end position="1140"/>
    </location>
</feature>
<feature type="region of interest" description="Disordered" evidence="1">
    <location>
        <begin position="502"/>
        <end position="539"/>
    </location>
</feature>
<dbReference type="PROSITE" id="PS50405">
    <property type="entry name" value="GST_CTER"/>
    <property type="match status" value="1"/>
</dbReference>
<dbReference type="SUPFAM" id="SSF53335">
    <property type="entry name" value="S-adenosyl-L-methionine-dependent methyltransferases"/>
    <property type="match status" value="1"/>
</dbReference>
<feature type="domain" description="GST C-terminal" evidence="2">
    <location>
        <begin position="1895"/>
        <end position="2030"/>
    </location>
</feature>
<dbReference type="Pfam" id="PF00043">
    <property type="entry name" value="GST_C"/>
    <property type="match status" value="1"/>
</dbReference>
<protein>
    <submittedName>
        <fullName evidence="3">GerIA protein</fullName>
    </submittedName>
</protein>
<evidence type="ECO:0000259" key="2">
    <source>
        <dbReference type="PROSITE" id="PS50405"/>
    </source>
</evidence>
<evidence type="ECO:0000256" key="1">
    <source>
        <dbReference type="SAM" id="MobiDB-lite"/>
    </source>
</evidence>
<dbReference type="OrthoDB" id="421937at2759"/>
<dbReference type="InterPro" id="IPR004046">
    <property type="entry name" value="GST_C"/>
</dbReference>
<evidence type="ECO:0000313" key="4">
    <source>
        <dbReference type="Proteomes" id="UP000604046"/>
    </source>
</evidence>
<feature type="compositionally biased region" description="Basic and acidic residues" evidence="1">
    <location>
        <begin position="895"/>
        <end position="962"/>
    </location>
</feature>
<feature type="compositionally biased region" description="Basic and acidic residues" evidence="1">
    <location>
        <begin position="1076"/>
        <end position="1127"/>
    </location>
</feature>
<dbReference type="Proteomes" id="UP000604046">
    <property type="component" value="Unassembled WGS sequence"/>
</dbReference>